<evidence type="ECO:0000313" key="7">
    <source>
        <dbReference type="Proteomes" id="UP000263928"/>
    </source>
</evidence>
<dbReference type="InterPro" id="IPR011545">
    <property type="entry name" value="DEAD/DEAH_box_helicase_dom"/>
</dbReference>
<dbReference type="CDD" id="cd18791">
    <property type="entry name" value="SF2_C_RHA"/>
    <property type="match status" value="1"/>
</dbReference>
<dbReference type="PANTHER" id="PTHR43519">
    <property type="entry name" value="ATP-DEPENDENT RNA HELICASE HRPB"/>
    <property type="match status" value="1"/>
</dbReference>
<dbReference type="SMART" id="SM00847">
    <property type="entry name" value="HA2"/>
    <property type="match status" value="1"/>
</dbReference>
<dbReference type="EMBL" id="UNQJ01000019">
    <property type="protein sequence ID" value="SYZ34138.1"/>
    <property type="molecule type" value="Genomic_DNA"/>
</dbReference>
<keyword evidence="7" id="KW-1185">Reference proteome</keyword>
<evidence type="ECO:0000256" key="4">
    <source>
        <dbReference type="ARBA" id="ARBA00022806"/>
    </source>
</evidence>
<dbReference type="SMART" id="SM00490">
    <property type="entry name" value="HELICc"/>
    <property type="match status" value="1"/>
</dbReference>
<dbReference type="AlphaFoldDB" id="A0A383S838"/>
<dbReference type="NCBIfam" id="TIGR01970">
    <property type="entry name" value="DEAH_box_HrpB"/>
    <property type="match status" value="1"/>
</dbReference>
<accession>A0A383S838</accession>
<dbReference type="EC" id="3.6.4.13" evidence="1"/>
<keyword evidence="4 6" id="KW-0347">Helicase</keyword>
<dbReference type="InterPro" id="IPR027417">
    <property type="entry name" value="P-loop_NTPase"/>
</dbReference>
<dbReference type="PROSITE" id="PS51192">
    <property type="entry name" value="HELICASE_ATP_BIND_1"/>
    <property type="match status" value="1"/>
</dbReference>
<dbReference type="Proteomes" id="UP000263928">
    <property type="component" value="Unassembled WGS sequence"/>
</dbReference>
<reference evidence="7" key="1">
    <citation type="submission" date="2018-08" db="EMBL/GenBank/DDBJ databases">
        <authorList>
            <person name="Hornung B."/>
        </authorList>
    </citation>
    <scope>NUCLEOTIDE SEQUENCE [LARGE SCALE GENOMIC DNA]</scope>
</reference>
<dbReference type="InterPro" id="IPR002464">
    <property type="entry name" value="DNA/RNA_helicase_DEAH_CS"/>
</dbReference>
<dbReference type="InterPro" id="IPR056329">
    <property type="entry name" value="CON_HrpB"/>
</dbReference>
<dbReference type="InterPro" id="IPR013689">
    <property type="entry name" value="RNA_helicase_ATP-dep_HrpB_C"/>
</dbReference>
<dbReference type="Pfam" id="PF00271">
    <property type="entry name" value="Helicase_C"/>
    <property type="match status" value="1"/>
</dbReference>
<dbReference type="PROSITE" id="PS51194">
    <property type="entry name" value="HELICASE_CTER"/>
    <property type="match status" value="1"/>
</dbReference>
<dbReference type="GO" id="GO:0016787">
    <property type="term" value="F:hydrolase activity"/>
    <property type="evidence" value="ECO:0007669"/>
    <property type="project" value="UniProtKB-KW"/>
</dbReference>
<dbReference type="GO" id="GO:0003676">
    <property type="term" value="F:nucleic acid binding"/>
    <property type="evidence" value="ECO:0007669"/>
    <property type="project" value="InterPro"/>
</dbReference>
<dbReference type="Pfam" id="PF00270">
    <property type="entry name" value="DEAD"/>
    <property type="match status" value="1"/>
</dbReference>
<dbReference type="PANTHER" id="PTHR43519:SF1">
    <property type="entry name" value="ATP-DEPENDENT RNA HELICASE HRPB"/>
    <property type="match status" value="1"/>
</dbReference>
<dbReference type="RefSeq" id="WP_119162463.1">
    <property type="nucleotide sequence ID" value="NZ_LR134442.1"/>
</dbReference>
<dbReference type="InterPro" id="IPR014001">
    <property type="entry name" value="Helicase_ATP-bd"/>
</dbReference>
<dbReference type="Pfam" id="PF04408">
    <property type="entry name" value="WHD_HA2"/>
    <property type="match status" value="1"/>
</dbReference>
<dbReference type="Gene3D" id="1.20.120.1080">
    <property type="match status" value="1"/>
</dbReference>
<gene>
    <name evidence="6" type="ORF">PROPAUS_2140</name>
</gene>
<evidence type="ECO:0000256" key="2">
    <source>
        <dbReference type="ARBA" id="ARBA00022741"/>
    </source>
</evidence>
<dbReference type="InterPro" id="IPR001650">
    <property type="entry name" value="Helicase_C-like"/>
</dbReference>
<dbReference type="SUPFAM" id="SSF52540">
    <property type="entry name" value="P-loop containing nucleoside triphosphate hydrolases"/>
    <property type="match status" value="1"/>
</dbReference>
<protein>
    <recommendedName>
        <fullName evidence="1">RNA helicase</fullName>
        <ecNumber evidence="1">3.6.4.13</ecNumber>
    </recommendedName>
</protein>
<dbReference type="GO" id="GO:0003724">
    <property type="term" value="F:RNA helicase activity"/>
    <property type="evidence" value="ECO:0007669"/>
    <property type="project" value="UniProtKB-EC"/>
</dbReference>
<dbReference type="InterPro" id="IPR048333">
    <property type="entry name" value="HA2_WH"/>
</dbReference>
<keyword evidence="3 6" id="KW-0378">Hydrolase</keyword>
<dbReference type="GO" id="GO:0005524">
    <property type="term" value="F:ATP binding"/>
    <property type="evidence" value="ECO:0007669"/>
    <property type="project" value="UniProtKB-KW"/>
</dbReference>
<dbReference type="Pfam" id="PF08482">
    <property type="entry name" value="HrpB_C"/>
    <property type="match status" value="1"/>
</dbReference>
<evidence type="ECO:0000256" key="1">
    <source>
        <dbReference type="ARBA" id="ARBA00012552"/>
    </source>
</evidence>
<organism evidence="6 7">
    <name type="scientific">Propionibacterium australiense</name>
    <dbReference type="NCBI Taxonomy" id="119981"/>
    <lineage>
        <taxon>Bacteria</taxon>
        <taxon>Bacillati</taxon>
        <taxon>Actinomycetota</taxon>
        <taxon>Actinomycetes</taxon>
        <taxon>Propionibacteriales</taxon>
        <taxon>Propionibacteriaceae</taxon>
        <taxon>Propionibacterium</taxon>
    </lineage>
</organism>
<dbReference type="Gene3D" id="3.40.50.300">
    <property type="entry name" value="P-loop containing nucleotide triphosphate hydrolases"/>
    <property type="match status" value="2"/>
</dbReference>
<dbReference type="PROSITE" id="PS00690">
    <property type="entry name" value="DEAH_ATP_HELICASE"/>
    <property type="match status" value="1"/>
</dbReference>
<dbReference type="InterPro" id="IPR010225">
    <property type="entry name" value="HrpB"/>
</dbReference>
<dbReference type="SMART" id="SM00487">
    <property type="entry name" value="DEXDc"/>
    <property type="match status" value="1"/>
</dbReference>
<dbReference type="InterPro" id="IPR007502">
    <property type="entry name" value="Helicase-assoc_dom"/>
</dbReference>
<keyword evidence="5" id="KW-0067">ATP-binding</keyword>
<evidence type="ECO:0000313" key="6">
    <source>
        <dbReference type="EMBL" id="SYZ34138.1"/>
    </source>
</evidence>
<name>A0A383S838_9ACTN</name>
<proteinExistence type="predicted"/>
<evidence type="ECO:0000256" key="3">
    <source>
        <dbReference type="ARBA" id="ARBA00022801"/>
    </source>
</evidence>
<dbReference type="Pfam" id="PF24473">
    <property type="entry name" value="CON_HrpB"/>
    <property type="match status" value="1"/>
</dbReference>
<evidence type="ECO:0000256" key="5">
    <source>
        <dbReference type="ARBA" id="ARBA00022840"/>
    </source>
</evidence>
<keyword evidence="2" id="KW-0547">Nucleotide-binding</keyword>
<dbReference type="PIRSF" id="PIRSF005496">
    <property type="entry name" value="ATP_hel_hrpB"/>
    <property type="match status" value="1"/>
</dbReference>
<sequence>MFDIPAIAAGLPVGRQAQLLAGAVSPAGARIVVTAPPGSGKTTVVPAIVANALEARDPARPGRVVVTQPRRMAARAAARRLAQLTGTRLGGEVGFTVRGQSRTSGATRVEFVTAGVLVNRLLADPDIAGIGAIILDEVHERDLDTDLAFAMAHDVAELREDLTLAVMSATLDAGAWAGLLGPAARIVDVPGALFDLEVSYAPAPGGAAATHRGHLSRAFAAHLAGLAEKAAGRADGSVLVFVPTRRDVAELLGLVRVPGIETMGLSGAQSAREQDAVLTGGDAPRIIVATSVAESSLTVPGVRAVVDSGLSREPRLDTGRGVQGLVTIRESRASAEQRAGRAARLGPGTAVRCFAADEWAGMAHQAVPQVRVAELSGLVLALACWGDARGASMALPDPLPAAGADRAVALLQQLGALDADERVTDLGRRLARVPVEPRLARALLDGADRIGAQAAARVVAMLAAGDAPADADLVARSRSLTRGDAPGAREWRHESARLASLAHRSAERHAPSPSQPERSPGSGEAGHGGASGERAVGLVTALAHPEWIARRRGDGQSFLTVSGTGADVPPGPLGQHEWLAIGRLSRVEAGPANSSGSLVRAAAPIDEATAVTAGPAVTESTALSWDRGSGRVRGRLERRLGAIVLSSTPCTPRAQEQEAFAVGQLAVQGLGLDAPGLLRWSDAALALRDRLAFVHRVRGGQWPDMSVEALTDRAPAWLAHRLRDCSSTYGIDVADALRELLDWHQLAELDTIAPERLKVPTGSRIRVRYPAAGTGGQPVLSVKLQECFGMQAGPSIAGVPVLMELLSPARRPLALTDDLASFWTNVYPQVRAENRGRYAKHPWPTDPLTAPARRGTTRSGR</sequence>